<dbReference type="SMART" id="SM00184">
    <property type="entry name" value="RING"/>
    <property type="match status" value="1"/>
</dbReference>
<dbReference type="InterPro" id="IPR027370">
    <property type="entry name" value="Znf-RING_euk"/>
</dbReference>
<name>A0AB34I3A5_ESCRO</name>
<evidence type="ECO:0000256" key="2">
    <source>
        <dbReference type="ARBA" id="ARBA00022771"/>
    </source>
</evidence>
<gene>
    <name evidence="8" type="ORF">J1605_001531</name>
</gene>
<comment type="caution">
    <text evidence="8">The sequence shown here is derived from an EMBL/GenBank/DDBJ whole genome shotgun (WGS) entry which is preliminary data.</text>
</comment>
<evidence type="ECO:0000259" key="7">
    <source>
        <dbReference type="PROSITE" id="PS50119"/>
    </source>
</evidence>
<dbReference type="PROSITE" id="PS50089">
    <property type="entry name" value="ZF_RING_2"/>
    <property type="match status" value="1"/>
</dbReference>
<dbReference type="CDD" id="cd19783">
    <property type="entry name" value="Bbox2_TRIM43-like"/>
    <property type="match status" value="1"/>
</dbReference>
<keyword evidence="9" id="KW-1185">Reference proteome</keyword>
<organism evidence="8 9">
    <name type="scientific">Eschrichtius robustus</name>
    <name type="common">California gray whale</name>
    <name type="synonym">Eschrichtius gibbosus</name>
    <dbReference type="NCBI Taxonomy" id="9764"/>
    <lineage>
        <taxon>Eukaryota</taxon>
        <taxon>Metazoa</taxon>
        <taxon>Chordata</taxon>
        <taxon>Craniata</taxon>
        <taxon>Vertebrata</taxon>
        <taxon>Euteleostomi</taxon>
        <taxon>Mammalia</taxon>
        <taxon>Eutheria</taxon>
        <taxon>Laurasiatheria</taxon>
        <taxon>Artiodactyla</taxon>
        <taxon>Whippomorpha</taxon>
        <taxon>Cetacea</taxon>
        <taxon>Mysticeti</taxon>
        <taxon>Eschrichtiidae</taxon>
        <taxon>Eschrichtius</taxon>
    </lineage>
</organism>
<feature type="domain" description="B box-type" evidence="7">
    <location>
        <begin position="103"/>
        <end position="144"/>
    </location>
</feature>
<evidence type="ECO:0000313" key="9">
    <source>
        <dbReference type="Proteomes" id="UP001159641"/>
    </source>
</evidence>
<sequence>MPRVKNVLSFYLLRNMESAFTQCFPSEFICSICKDNFTDPVTISCGHRFCTPCLCLLWDDAQTATCCPVCKAISPKMDFKSTLLAKEHILPTRESIVCQLPSSAKQMCRIHQVVKLYFCQADTSLLCLFCSHSPEHAAHEHYPIKQVAEHYRVSNISECTLKCGRPLSEMYYLCFSSTPIYSYFAGEPSDANEVYLEKEKRKSEQYKKSDQHIQSMGGKR</sequence>
<dbReference type="InterPro" id="IPR001841">
    <property type="entry name" value="Znf_RING"/>
</dbReference>
<dbReference type="GO" id="GO:0008270">
    <property type="term" value="F:zinc ion binding"/>
    <property type="evidence" value="ECO:0007669"/>
    <property type="project" value="UniProtKB-KW"/>
</dbReference>
<dbReference type="InterPro" id="IPR013083">
    <property type="entry name" value="Znf_RING/FYVE/PHD"/>
</dbReference>
<dbReference type="InterPro" id="IPR050143">
    <property type="entry name" value="TRIM/RBCC"/>
</dbReference>
<dbReference type="PROSITE" id="PS00518">
    <property type="entry name" value="ZF_RING_1"/>
    <property type="match status" value="1"/>
</dbReference>
<feature type="compositionally biased region" description="Basic and acidic residues" evidence="5">
    <location>
        <begin position="196"/>
        <end position="211"/>
    </location>
</feature>
<dbReference type="PANTHER" id="PTHR24103">
    <property type="entry name" value="E3 UBIQUITIN-PROTEIN LIGASE TRIM"/>
    <property type="match status" value="1"/>
</dbReference>
<evidence type="ECO:0000256" key="4">
    <source>
        <dbReference type="PROSITE-ProRule" id="PRU00024"/>
    </source>
</evidence>
<evidence type="ECO:0008006" key="10">
    <source>
        <dbReference type="Google" id="ProtNLM"/>
    </source>
</evidence>
<proteinExistence type="predicted"/>
<dbReference type="Pfam" id="PF13445">
    <property type="entry name" value="zf-RING_UBOX"/>
    <property type="match status" value="1"/>
</dbReference>
<keyword evidence="1" id="KW-0479">Metal-binding</keyword>
<dbReference type="Gene3D" id="3.30.160.60">
    <property type="entry name" value="Classic Zinc Finger"/>
    <property type="match status" value="1"/>
</dbReference>
<reference evidence="8 9" key="1">
    <citation type="submission" date="2022-11" db="EMBL/GenBank/DDBJ databases">
        <title>Whole genome sequence of Eschrichtius robustus ER-17-0199.</title>
        <authorList>
            <person name="Bruniche-Olsen A."/>
            <person name="Black A.N."/>
            <person name="Fields C.J."/>
            <person name="Walden K."/>
            <person name="Dewoody J.A."/>
        </authorList>
    </citation>
    <scope>NUCLEOTIDE SEQUENCE [LARGE SCALE GENOMIC DNA]</scope>
    <source>
        <strain evidence="8">ER-17-0199</strain>
        <tissue evidence="8">Blubber</tissue>
    </source>
</reference>
<accession>A0AB34I3A5</accession>
<evidence type="ECO:0000256" key="5">
    <source>
        <dbReference type="SAM" id="MobiDB-lite"/>
    </source>
</evidence>
<dbReference type="Gene3D" id="3.30.40.10">
    <property type="entry name" value="Zinc/RING finger domain, C3HC4 (zinc finger)"/>
    <property type="match status" value="1"/>
</dbReference>
<dbReference type="SUPFAM" id="SSF57850">
    <property type="entry name" value="RING/U-box"/>
    <property type="match status" value="1"/>
</dbReference>
<dbReference type="PROSITE" id="PS50119">
    <property type="entry name" value="ZF_BBOX"/>
    <property type="match status" value="1"/>
</dbReference>
<keyword evidence="3" id="KW-0862">Zinc</keyword>
<dbReference type="InterPro" id="IPR017907">
    <property type="entry name" value="Znf_RING_CS"/>
</dbReference>
<keyword evidence="2 4" id="KW-0863">Zinc-finger</keyword>
<feature type="domain" description="RING-type" evidence="6">
    <location>
        <begin position="30"/>
        <end position="71"/>
    </location>
</feature>
<dbReference type="InterPro" id="IPR000315">
    <property type="entry name" value="Znf_B-box"/>
</dbReference>
<dbReference type="SMART" id="SM00336">
    <property type="entry name" value="BBOX"/>
    <property type="match status" value="1"/>
</dbReference>
<evidence type="ECO:0000313" key="8">
    <source>
        <dbReference type="EMBL" id="KAJ8798406.1"/>
    </source>
</evidence>
<protein>
    <recommendedName>
        <fullName evidence="10">RING-type domain-containing protein</fullName>
    </recommendedName>
</protein>
<evidence type="ECO:0000256" key="1">
    <source>
        <dbReference type="ARBA" id="ARBA00022723"/>
    </source>
</evidence>
<evidence type="ECO:0000256" key="3">
    <source>
        <dbReference type="ARBA" id="ARBA00022833"/>
    </source>
</evidence>
<dbReference type="AlphaFoldDB" id="A0AB34I3A5"/>
<dbReference type="EMBL" id="JAIQCJ010000074">
    <property type="protein sequence ID" value="KAJ8798406.1"/>
    <property type="molecule type" value="Genomic_DNA"/>
</dbReference>
<dbReference type="Proteomes" id="UP001159641">
    <property type="component" value="Unassembled WGS sequence"/>
</dbReference>
<feature type="region of interest" description="Disordered" evidence="5">
    <location>
        <begin position="196"/>
        <end position="220"/>
    </location>
</feature>
<evidence type="ECO:0000259" key="6">
    <source>
        <dbReference type="PROSITE" id="PS50089"/>
    </source>
</evidence>
<dbReference type="SUPFAM" id="SSF57845">
    <property type="entry name" value="B-box zinc-binding domain"/>
    <property type="match status" value="1"/>
</dbReference>